<organism evidence="1">
    <name type="scientific">Ackermannviridae sp. ctUml7</name>
    <dbReference type="NCBI Taxonomy" id="2825753"/>
    <lineage>
        <taxon>Viruses</taxon>
        <taxon>Duplodnaviria</taxon>
        <taxon>Heunggongvirae</taxon>
        <taxon>Uroviricota</taxon>
        <taxon>Caudoviricetes</taxon>
        <taxon>Pantevenvirales</taxon>
        <taxon>Ackermannviridae</taxon>
    </lineage>
</organism>
<proteinExistence type="predicted"/>
<sequence>METEFKNRQDLVDYFENLPRMLYIVMGDKRVTLHSYKFARLILFSIGAEMHRDGKLDLLAYTKLTRMYSQDFIDHQGGINRQEYQYDDKEMDFIEEMVSLFSLEILKARFISDVQFRILLCNENVIDIILQ</sequence>
<evidence type="ECO:0000313" key="1">
    <source>
        <dbReference type="EMBL" id="DAG03478.1"/>
    </source>
</evidence>
<dbReference type="EMBL" id="BK016230">
    <property type="protein sequence ID" value="DAG03478.1"/>
    <property type="molecule type" value="Genomic_DNA"/>
</dbReference>
<protein>
    <submittedName>
        <fullName evidence="1">Uncharacterized protein</fullName>
    </submittedName>
</protein>
<reference evidence="1" key="1">
    <citation type="journal article" date="2021" name="Proc. Natl. Acad. Sci. U.S.A.">
        <title>A Catalog of Tens of Thousands of Viruses from Human Metagenomes Reveals Hidden Associations with Chronic Diseases.</title>
        <authorList>
            <person name="Tisza M.J."/>
            <person name="Buck C.B."/>
        </authorList>
    </citation>
    <scope>NUCLEOTIDE SEQUENCE</scope>
    <source>
        <strain evidence="1">CtUml7</strain>
    </source>
</reference>
<name>A0A8S5V9V6_9CAUD</name>
<accession>A0A8S5V9V6</accession>